<comment type="caution">
    <text evidence="2">The sequence shown here is derived from an EMBL/GenBank/DDBJ whole genome shotgun (WGS) entry which is preliminary data.</text>
</comment>
<sequence length="142" mass="15276">MDPSDNGLSHLDLLHFERHENREYPNILLGSGMQPAYDPVHGFLYGIPPGYHPPPSYPSGPAMDPAYGPIVEGCAPATSVIVVPSYSQVVDPSSDESIPGPRRRPPRAAKRNNPHPILTKSLDICISTSCGTASFGMDMGPR</sequence>
<evidence type="ECO:0000313" key="2">
    <source>
        <dbReference type="EMBL" id="KAF9444836.1"/>
    </source>
</evidence>
<reference evidence="2" key="1">
    <citation type="submission" date="2020-11" db="EMBL/GenBank/DDBJ databases">
        <authorList>
            <consortium name="DOE Joint Genome Institute"/>
            <person name="Ahrendt S."/>
            <person name="Riley R."/>
            <person name="Andreopoulos W."/>
            <person name="Labutti K."/>
            <person name="Pangilinan J."/>
            <person name="Ruiz-Duenas F.J."/>
            <person name="Barrasa J.M."/>
            <person name="Sanchez-Garcia M."/>
            <person name="Camarero S."/>
            <person name="Miyauchi S."/>
            <person name="Serrano A."/>
            <person name="Linde D."/>
            <person name="Babiker R."/>
            <person name="Drula E."/>
            <person name="Ayuso-Fernandez I."/>
            <person name="Pacheco R."/>
            <person name="Padilla G."/>
            <person name="Ferreira P."/>
            <person name="Barriuso J."/>
            <person name="Kellner H."/>
            <person name="Castanera R."/>
            <person name="Alfaro M."/>
            <person name="Ramirez L."/>
            <person name="Pisabarro A.G."/>
            <person name="Kuo A."/>
            <person name="Tritt A."/>
            <person name="Lipzen A."/>
            <person name="He G."/>
            <person name="Yan M."/>
            <person name="Ng V."/>
            <person name="Cullen D."/>
            <person name="Martin F."/>
            <person name="Rosso M.-N."/>
            <person name="Henrissat B."/>
            <person name="Hibbett D."/>
            <person name="Martinez A.T."/>
            <person name="Grigoriev I.V."/>
        </authorList>
    </citation>
    <scope>NUCLEOTIDE SEQUENCE</scope>
    <source>
        <strain evidence="2">MF-IS2</strain>
    </source>
</reference>
<dbReference type="EMBL" id="MU151344">
    <property type="protein sequence ID" value="KAF9444836.1"/>
    <property type="molecule type" value="Genomic_DNA"/>
</dbReference>
<feature type="compositionally biased region" description="Basic residues" evidence="1">
    <location>
        <begin position="101"/>
        <end position="113"/>
    </location>
</feature>
<evidence type="ECO:0000313" key="3">
    <source>
        <dbReference type="Proteomes" id="UP000807342"/>
    </source>
</evidence>
<keyword evidence="3" id="KW-1185">Reference proteome</keyword>
<protein>
    <submittedName>
        <fullName evidence="2">Uncharacterized protein</fullName>
    </submittedName>
</protein>
<evidence type="ECO:0000256" key="1">
    <source>
        <dbReference type="SAM" id="MobiDB-lite"/>
    </source>
</evidence>
<organism evidence="2 3">
    <name type="scientific">Macrolepiota fuliginosa MF-IS2</name>
    <dbReference type="NCBI Taxonomy" id="1400762"/>
    <lineage>
        <taxon>Eukaryota</taxon>
        <taxon>Fungi</taxon>
        <taxon>Dikarya</taxon>
        <taxon>Basidiomycota</taxon>
        <taxon>Agaricomycotina</taxon>
        <taxon>Agaricomycetes</taxon>
        <taxon>Agaricomycetidae</taxon>
        <taxon>Agaricales</taxon>
        <taxon>Agaricineae</taxon>
        <taxon>Agaricaceae</taxon>
        <taxon>Macrolepiota</taxon>
    </lineage>
</organism>
<feature type="region of interest" description="Disordered" evidence="1">
    <location>
        <begin position="90"/>
        <end position="115"/>
    </location>
</feature>
<dbReference type="Proteomes" id="UP000807342">
    <property type="component" value="Unassembled WGS sequence"/>
</dbReference>
<dbReference type="AlphaFoldDB" id="A0A9P5X7M2"/>
<proteinExistence type="predicted"/>
<name>A0A9P5X7M2_9AGAR</name>
<accession>A0A9P5X7M2</accession>
<gene>
    <name evidence="2" type="ORF">P691DRAFT_806603</name>
</gene>